<keyword evidence="3" id="KW-0175">Coiled coil</keyword>
<keyword evidence="5" id="KW-1185">Reference proteome</keyword>
<dbReference type="Gene3D" id="3.30.1310.10">
    <property type="entry name" value="Nucleoid-associated protein YbaB-like domain"/>
    <property type="match status" value="1"/>
</dbReference>
<protein>
    <recommendedName>
        <fullName evidence="2">Nucleoid-associated protein SAMN05661096_01844</fullName>
    </recommendedName>
</protein>
<organism evidence="4 5">
    <name type="scientific">Marivirga sericea</name>
    <dbReference type="NCBI Taxonomy" id="1028"/>
    <lineage>
        <taxon>Bacteria</taxon>
        <taxon>Pseudomonadati</taxon>
        <taxon>Bacteroidota</taxon>
        <taxon>Cytophagia</taxon>
        <taxon>Cytophagales</taxon>
        <taxon>Marivirgaceae</taxon>
        <taxon>Marivirga</taxon>
    </lineage>
</organism>
<dbReference type="NCBIfam" id="TIGR00103">
    <property type="entry name" value="DNA_YbaB_EbfC"/>
    <property type="match status" value="1"/>
</dbReference>
<dbReference type="InterPro" id="IPR004401">
    <property type="entry name" value="YbaB/EbfC"/>
</dbReference>
<keyword evidence="2" id="KW-0963">Cytoplasm</keyword>
<comment type="similarity">
    <text evidence="2">Belongs to the YbaB/EbfC family.</text>
</comment>
<evidence type="ECO:0000256" key="1">
    <source>
        <dbReference type="ARBA" id="ARBA00023125"/>
    </source>
</evidence>
<proteinExistence type="inferred from homology"/>
<dbReference type="OrthoDB" id="9808738at2"/>
<dbReference type="HAMAP" id="MF_00274">
    <property type="entry name" value="DNA_YbaB_EbfC"/>
    <property type="match status" value="1"/>
</dbReference>
<dbReference type="EMBL" id="FXAW01000003">
    <property type="protein sequence ID" value="SMG29468.1"/>
    <property type="molecule type" value="Genomic_DNA"/>
</dbReference>
<accession>A0A1X7JMM4</accession>
<dbReference type="GO" id="GO:0003677">
    <property type="term" value="F:DNA binding"/>
    <property type="evidence" value="ECO:0007669"/>
    <property type="project" value="UniProtKB-UniRule"/>
</dbReference>
<dbReference type="PANTHER" id="PTHR33449:SF1">
    <property type="entry name" value="NUCLEOID-ASSOCIATED PROTEIN YBAB"/>
    <property type="match status" value="1"/>
</dbReference>
<dbReference type="RefSeq" id="WP_085516758.1">
    <property type="nucleotide sequence ID" value="NZ_FXAW01000003.1"/>
</dbReference>
<evidence type="ECO:0000256" key="3">
    <source>
        <dbReference type="SAM" id="Coils"/>
    </source>
</evidence>
<reference evidence="5" key="1">
    <citation type="submission" date="2017-04" db="EMBL/GenBank/DDBJ databases">
        <authorList>
            <person name="Varghese N."/>
            <person name="Submissions S."/>
        </authorList>
    </citation>
    <scope>NUCLEOTIDE SEQUENCE [LARGE SCALE GENOMIC DNA]</scope>
    <source>
        <strain evidence="5">DSM 4125</strain>
    </source>
</reference>
<evidence type="ECO:0000313" key="4">
    <source>
        <dbReference type="EMBL" id="SMG29468.1"/>
    </source>
</evidence>
<dbReference type="InterPro" id="IPR036894">
    <property type="entry name" value="YbaB-like_sf"/>
</dbReference>
<dbReference type="Proteomes" id="UP000193804">
    <property type="component" value="Unassembled WGS sequence"/>
</dbReference>
<dbReference type="GO" id="GO:0005829">
    <property type="term" value="C:cytosol"/>
    <property type="evidence" value="ECO:0007669"/>
    <property type="project" value="TreeGrafter"/>
</dbReference>
<dbReference type="AlphaFoldDB" id="A0A1X7JMM4"/>
<evidence type="ECO:0000256" key="2">
    <source>
        <dbReference type="HAMAP-Rule" id="MF_00274"/>
    </source>
</evidence>
<dbReference type="STRING" id="1028.SAMN05661096_01844"/>
<dbReference type="Pfam" id="PF02575">
    <property type="entry name" value="YbaB_DNA_bd"/>
    <property type="match status" value="1"/>
</dbReference>
<evidence type="ECO:0000313" key="5">
    <source>
        <dbReference type="Proteomes" id="UP000193804"/>
    </source>
</evidence>
<gene>
    <name evidence="4" type="ORF">SAMN05661096_01844</name>
</gene>
<name>A0A1X7JMM4_9BACT</name>
<keyword evidence="1 2" id="KW-0238">DNA-binding</keyword>
<feature type="coiled-coil region" evidence="3">
    <location>
        <begin position="4"/>
        <end position="31"/>
    </location>
</feature>
<dbReference type="SUPFAM" id="SSF82607">
    <property type="entry name" value="YbaB-like"/>
    <property type="match status" value="1"/>
</dbReference>
<comment type="subunit">
    <text evidence="2">Homodimer.</text>
</comment>
<comment type="subcellular location">
    <subcellularLocation>
        <location evidence="2">Cytoplasm</location>
        <location evidence="2">Nucleoid</location>
    </subcellularLocation>
</comment>
<dbReference type="GO" id="GO:0043590">
    <property type="term" value="C:bacterial nucleoid"/>
    <property type="evidence" value="ECO:0007669"/>
    <property type="project" value="UniProtKB-UniRule"/>
</dbReference>
<dbReference type="PANTHER" id="PTHR33449">
    <property type="entry name" value="NUCLEOID-ASSOCIATED PROTEIN YBAB"/>
    <property type="match status" value="1"/>
</dbReference>
<sequence length="112" mass="12166">MFDMMKMMGQIKEVQGKVKEAQENLVHITAEGEAGAGMVKAKVNGKKQLVSIEIDDSLVNENDKEMIQDLTVAAVNKAMAEVDVLAKEEMRKATDGVLPNIPGMDLGNMFNG</sequence>
<comment type="function">
    <text evidence="2">Binds to DNA and alters its conformation. May be involved in regulation of gene expression, nucleoid organization and DNA protection.</text>
</comment>
<dbReference type="PIRSF" id="PIRSF004555">
    <property type="entry name" value="UCP004555"/>
    <property type="match status" value="1"/>
</dbReference>